<comment type="caution">
    <text evidence="2">The sequence shown here is derived from an EMBL/GenBank/DDBJ whole genome shotgun (WGS) entry which is preliminary data.</text>
</comment>
<protein>
    <recommendedName>
        <fullName evidence="4">DUF3558 domain-containing protein</fullName>
    </recommendedName>
</protein>
<dbReference type="EMBL" id="SPDV01000052">
    <property type="protein sequence ID" value="TFI56799.1"/>
    <property type="molecule type" value="Genomic_DNA"/>
</dbReference>
<accession>A0A4Y8ZPN1</accession>
<sequence length="168" mass="17956">MRSLLFLIPLILVAGPAAAAPRHILATPRDGGAGFSIAIPPGLVRQDVRGIDSEVSAFEGEGIALSFDYGWYSAILSCEAVKESCAERRETVGGRTAHVVEAQWPFDEGRGHRRYVGLLFELGGPVRLSASATCVDERACARALDVLRTIAFEGGEPPPAATPETPRW</sequence>
<feature type="chain" id="PRO_5021395486" description="DUF3558 domain-containing protein" evidence="1">
    <location>
        <begin position="20"/>
        <end position="168"/>
    </location>
</feature>
<evidence type="ECO:0000313" key="2">
    <source>
        <dbReference type="EMBL" id="TFI56799.1"/>
    </source>
</evidence>
<evidence type="ECO:0008006" key="4">
    <source>
        <dbReference type="Google" id="ProtNLM"/>
    </source>
</evidence>
<keyword evidence="1" id="KW-0732">Signal</keyword>
<reference evidence="2 3" key="1">
    <citation type="submission" date="2019-03" db="EMBL/GenBank/DDBJ databases">
        <title>Genome sequence of Sphingomonas sp. 17J27-24.</title>
        <authorList>
            <person name="Kim M."/>
            <person name="Maeng S."/>
            <person name="Sathiyaraj S."/>
        </authorList>
    </citation>
    <scope>NUCLEOTIDE SEQUENCE [LARGE SCALE GENOMIC DNA]</scope>
    <source>
        <strain evidence="2 3">17J27-24</strain>
    </source>
</reference>
<proteinExistence type="predicted"/>
<evidence type="ECO:0000256" key="1">
    <source>
        <dbReference type="SAM" id="SignalP"/>
    </source>
</evidence>
<evidence type="ECO:0000313" key="3">
    <source>
        <dbReference type="Proteomes" id="UP000298213"/>
    </source>
</evidence>
<feature type="signal peptide" evidence="1">
    <location>
        <begin position="1"/>
        <end position="19"/>
    </location>
</feature>
<name>A0A4Y8ZPN1_9SPHN</name>
<dbReference type="RefSeq" id="WP_135089836.1">
    <property type="nucleotide sequence ID" value="NZ_SPDV01000052.1"/>
</dbReference>
<gene>
    <name evidence="2" type="ORF">E2493_18380</name>
</gene>
<organism evidence="2 3">
    <name type="scientific">Sphingomonas parva</name>
    <dbReference type="NCBI Taxonomy" id="2555898"/>
    <lineage>
        <taxon>Bacteria</taxon>
        <taxon>Pseudomonadati</taxon>
        <taxon>Pseudomonadota</taxon>
        <taxon>Alphaproteobacteria</taxon>
        <taxon>Sphingomonadales</taxon>
        <taxon>Sphingomonadaceae</taxon>
        <taxon>Sphingomonas</taxon>
    </lineage>
</organism>
<dbReference type="Proteomes" id="UP000298213">
    <property type="component" value="Unassembled WGS sequence"/>
</dbReference>
<dbReference type="AlphaFoldDB" id="A0A4Y8ZPN1"/>
<keyword evidence="3" id="KW-1185">Reference proteome</keyword>
<dbReference type="OrthoDB" id="955119at2"/>